<feature type="chain" id="PRO_5035148287" evidence="1">
    <location>
        <begin position="21"/>
        <end position="272"/>
    </location>
</feature>
<comment type="caution">
    <text evidence="2">The sequence shown here is derived from an EMBL/GenBank/DDBJ whole genome shotgun (WGS) entry which is preliminary data.</text>
</comment>
<dbReference type="Proteomes" id="UP000650524">
    <property type="component" value="Unassembled WGS sequence"/>
</dbReference>
<gene>
    <name evidence="2" type="ORF">H8E19_14690</name>
</gene>
<accession>A0A8J6N1J8</accession>
<dbReference type="PROSITE" id="PS51257">
    <property type="entry name" value="PROKAR_LIPOPROTEIN"/>
    <property type="match status" value="1"/>
</dbReference>
<evidence type="ECO:0000313" key="2">
    <source>
        <dbReference type="EMBL" id="MBC8178648.1"/>
    </source>
</evidence>
<keyword evidence="1" id="KW-0732">Signal</keyword>
<organism evidence="2 3">
    <name type="scientific">Candidatus Desulfacyla euxinica</name>
    <dbReference type="NCBI Taxonomy" id="2841693"/>
    <lineage>
        <taxon>Bacteria</taxon>
        <taxon>Deltaproteobacteria</taxon>
        <taxon>Candidatus Desulfacyla</taxon>
    </lineage>
</organism>
<protein>
    <submittedName>
        <fullName evidence="2">Uncharacterized protein</fullName>
    </submittedName>
</protein>
<name>A0A8J6N1J8_9DELT</name>
<proteinExistence type="predicted"/>
<evidence type="ECO:0000313" key="3">
    <source>
        <dbReference type="Proteomes" id="UP000650524"/>
    </source>
</evidence>
<sequence>MKVKCLMGIFLLFFVLLSCSHEPLKPAVELRAKMALVSFVISDYGKHIRVWNKGEDKRSIVCNQMDGMLKYAEMQLSKYFDMVPLSQVLENKTYLKFSSALTKRYTGYHNSTVGCEVWEKEAPSAFYYSNLYFPMIKGTALRMFSVPAADNDPDGHNIFYGVEGCKIEPEIVESLCKSLNVEAVVCIYTKWSYTRKMFSLKPTVTDYLTIYTKDGRKAFDRWEYVRGEMTVGSCGPFGLGTELTVDEATIGGWVDAYKIGLRPLIRWSAGKE</sequence>
<dbReference type="AlphaFoldDB" id="A0A8J6N1J8"/>
<reference evidence="2 3" key="1">
    <citation type="submission" date="2020-08" db="EMBL/GenBank/DDBJ databases">
        <title>Bridging the membrane lipid divide: bacteria of the FCB group superphylum have the potential to synthesize archaeal ether lipids.</title>
        <authorList>
            <person name="Villanueva L."/>
            <person name="Von Meijenfeldt F.A.B."/>
            <person name="Westbye A.B."/>
            <person name="Yadav S."/>
            <person name="Hopmans E.C."/>
            <person name="Dutilh B.E."/>
            <person name="Sinninghe Damste J.S."/>
        </authorList>
    </citation>
    <scope>NUCLEOTIDE SEQUENCE [LARGE SCALE GENOMIC DNA]</scope>
    <source>
        <strain evidence="2">NIOZ-UU27</strain>
    </source>
</reference>
<evidence type="ECO:0000256" key="1">
    <source>
        <dbReference type="SAM" id="SignalP"/>
    </source>
</evidence>
<feature type="signal peptide" evidence="1">
    <location>
        <begin position="1"/>
        <end position="20"/>
    </location>
</feature>
<dbReference type="EMBL" id="JACNJD010000297">
    <property type="protein sequence ID" value="MBC8178648.1"/>
    <property type="molecule type" value="Genomic_DNA"/>
</dbReference>